<evidence type="ECO:0000313" key="2">
    <source>
        <dbReference type="EMBL" id="GMH80401.1"/>
    </source>
</evidence>
<name>A0A9W7B1I8_9STRA</name>
<proteinExistence type="predicted"/>
<dbReference type="AlphaFoldDB" id="A0A9W7B1I8"/>
<gene>
    <name evidence="2" type="ORF">TrST_g12920</name>
</gene>
<sequence length="152" mass="17729">MLQGTLFQETPLTPAGYQGKDRVELVKLGFCPNCGEVQLRRPASFMKKEKIYHVVCPLCHPPAGQLRQAEKQAERDLIAKQKARELEAEREELRRQKAAFEEQQKVREQQMKANAAKEIAEQKARELEVEREKARKLEAEREELRRQKATFE</sequence>
<reference evidence="3" key="1">
    <citation type="journal article" date="2023" name="Commun. Biol.">
        <title>Genome analysis of Parmales, the sister group of diatoms, reveals the evolutionary specialization of diatoms from phago-mixotrophs to photoautotrophs.</title>
        <authorList>
            <person name="Ban H."/>
            <person name="Sato S."/>
            <person name="Yoshikawa S."/>
            <person name="Yamada K."/>
            <person name="Nakamura Y."/>
            <person name="Ichinomiya M."/>
            <person name="Sato N."/>
            <person name="Blanc-Mathieu R."/>
            <person name="Endo H."/>
            <person name="Kuwata A."/>
            <person name="Ogata H."/>
        </authorList>
    </citation>
    <scope>NUCLEOTIDE SEQUENCE [LARGE SCALE GENOMIC DNA]</scope>
    <source>
        <strain evidence="3">NIES 3701</strain>
    </source>
</reference>
<evidence type="ECO:0000256" key="1">
    <source>
        <dbReference type="SAM" id="Coils"/>
    </source>
</evidence>
<feature type="coiled-coil region" evidence="1">
    <location>
        <begin position="66"/>
        <end position="150"/>
    </location>
</feature>
<accession>A0A9W7B1I8</accession>
<dbReference type="EMBL" id="BRXY01000244">
    <property type="protein sequence ID" value="GMH80401.1"/>
    <property type="molecule type" value="Genomic_DNA"/>
</dbReference>
<dbReference type="Proteomes" id="UP001165085">
    <property type="component" value="Unassembled WGS sequence"/>
</dbReference>
<keyword evidence="1" id="KW-0175">Coiled coil</keyword>
<comment type="caution">
    <text evidence="2">The sequence shown here is derived from an EMBL/GenBank/DDBJ whole genome shotgun (WGS) entry which is preliminary data.</text>
</comment>
<keyword evidence="3" id="KW-1185">Reference proteome</keyword>
<protein>
    <submittedName>
        <fullName evidence="2">Uncharacterized protein</fullName>
    </submittedName>
</protein>
<evidence type="ECO:0000313" key="3">
    <source>
        <dbReference type="Proteomes" id="UP001165085"/>
    </source>
</evidence>
<organism evidence="2 3">
    <name type="scientific">Triparma strigata</name>
    <dbReference type="NCBI Taxonomy" id="1606541"/>
    <lineage>
        <taxon>Eukaryota</taxon>
        <taxon>Sar</taxon>
        <taxon>Stramenopiles</taxon>
        <taxon>Ochrophyta</taxon>
        <taxon>Bolidophyceae</taxon>
        <taxon>Parmales</taxon>
        <taxon>Triparmaceae</taxon>
        <taxon>Triparma</taxon>
    </lineage>
</organism>